<protein>
    <submittedName>
        <fullName evidence="2">Uncharacterized protein</fullName>
    </submittedName>
</protein>
<reference evidence="2" key="1">
    <citation type="submission" date="2020-03" db="EMBL/GenBank/DDBJ databases">
        <title>A high-quality chromosome-level genome assembly of a woody plant with both climbing and erect habits, Rhamnella rubrinervis.</title>
        <authorList>
            <person name="Lu Z."/>
            <person name="Yang Y."/>
            <person name="Zhu X."/>
            <person name="Sun Y."/>
        </authorList>
    </citation>
    <scope>NUCLEOTIDE SEQUENCE</scope>
    <source>
        <strain evidence="2">BYM</strain>
        <tissue evidence="2">Leaf</tissue>
    </source>
</reference>
<name>A0A8K0HEH6_9ROSA</name>
<evidence type="ECO:0000313" key="2">
    <source>
        <dbReference type="EMBL" id="KAF3450880.1"/>
    </source>
</evidence>
<sequence>MSSVLISQGLVLATAMAVSSTLLFLTFSRHKTFSISPTLLSGDNQDQQQHVLRSCLYSGDKKRERRKKKVQFAENVKEPNSNGDEFRKQHKNRIKIETVSCRNETSSGSQVMPANRIALYNGILKDRVHRMACSN</sequence>
<feature type="region of interest" description="Disordered" evidence="1">
    <location>
        <begin position="66"/>
        <end position="91"/>
    </location>
</feature>
<comment type="caution">
    <text evidence="2">The sequence shown here is derived from an EMBL/GenBank/DDBJ whole genome shotgun (WGS) entry which is preliminary data.</text>
</comment>
<organism evidence="2 3">
    <name type="scientific">Rhamnella rubrinervis</name>
    <dbReference type="NCBI Taxonomy" id="2594499"/>
    <lineage>
        <taxon>Eukaryota</taxon>
        <taxon>Viridiplantae</taxon>
        <taxon>Streptophyta</taxon>
        <taxon>Embryophyta</taxon>
        <taxon>Tracheophyta</taxon>
        <taxon>Spermatophyta</taxon>
        <taxon>Magnoliopsida</taxon>
        <taxon>eudicotyledons</taxon>
        <taxon>Gunneridae</taxon>
        <taxon>Pentapetalae</taxon>
        <taxon>rosids</taxon>
        <taxon>fabids</taxon>
        <taxon>Rosales</taxon>
        <taxon>Rhamnaceae</taxon>
        <taxon>rhamnoid group</taxon>
        <taxon>Rhamneae</taxon>
        <taxon>Rhamnella</taxon>
    </lineage>
</organism>
<dbReference type="PANTHER" id="PTHR33564:SF15">
    <property type="entry name" value="PROTEIN, PUTATIVE-RELATED"/>
    <property type="match status" value="1"/>
</dbReference>
<evidence type="ECO:0000256" key="1">
    <source>
        <dbReference type="SAM" id="MobiDB-lite"/>
    </source>
</evidence>
<gene>
    <name evidence="2" type="ORF">FNV43_RR06969</name>
</gene>
<dbReference type="AlphaFoldDB" id="A0A8K0HEH6"/>
<dbReference type="Proteomes" id="UP000796880">
    <property type="component" value="Unassembled WGS sequence"/>
</dbReference>
<dbReference type="OrthoDB" id="695890at2759"/>
<accession>A0A8K0HEH6</accession>
<dbReference type="PANTHER" id="PTHR33564">
    <property type="entry name" value="TRANSMEMBRANE PROTEIN"/>
    <property type="match status" value="1"/>
</dbReference>
<keyword evidence="3" id="KW-1185">Reference proteome</keyword>
<dbReference type="EMBL" id="VOIH02000003">
    <property type="protein sequence ID" value="KAF3450880.1"/>
    <property type="molecule type" value="Genomic_DNA"/>
</dbReference>
<evidence type="ECO:0000313" key="3">
    <source>
        <dbReference type="Proteomes" id="UP000796880"/>
    </source>
</evidence>
<proteinExistence type="predicted"/>